<evidence type="ECO:0000259" key="1">
    <source>
        <dbReference type="Pfam" id="PF01637"/>
    </source>
</evidence>
<dbReference type="InterPro" id="IPR011335">
    <property type="entry name" value="Restrct_endonuc-II-like"/>
</dbReference>
<proteinExistence type="predicted"/>
<feature type="domain" description="DUF234" evidence="2">
    <location>
        <begin position="313"/>
        <end position="408"/>
    </location>
</feature>
<dbReference type="PANTHER" id="PTHR34704:SF1">
    <property type="entry name" value="ATPASE"/>
    <property type="match status" value="1"/>
</dbReference>
<dbReference type="SUPFAM" id="SSF52540">
    <property type="entry name" value="P-loop containing nucleoside triphosphate hydrolases"/>
    <property type="match status" value="1"/>
</dbReference>
<dbReference type="GO" id="GO:0005524">
    <property type="term" value="F:ATP binding"/>
    <property type="evidence" value="ECO:0007669"/>
    <property type="project" value="UniProtKB-KW"/>
</dbReference>
<dbReference type="InterPro" id="IPR011579">
    <property type="entry name" value="ATPase_dom"/>
</dbReference>
<dbReference type="SUPFAM" id="SSF46785">
    <property type="entry name" value="Winged helix' DNA-binding domain"/>
    <property type="match status" value="1"/>
</dbReference>
<dbReference type="SUPFAM" id="SSF52980">
    <property type="entry name" value="Restriction endonuclease-like"/>
    <property type="match status" value="1"/>
</dbReference>
<name>A0AAE3DG55_9FIRM</name>
<keyword evidence="3" id="KW-0547">Nucleotide-binding</keyword>
<comment type="caution">
    <text evidence="3">The sequence shown here is derived from an EMBL/GenBank/DDBJ whole genome shotgun (WGS) entry which is preliminary data.</text>
</comment>
<dbReference type="InterPro" id="IPR004256">
    <property type="entry name" value="DUF234"/>
</dbReference>
<keyword evidence="3" id="KW-0067">ATP-binding</keyword>
<dbReference type="AlphaFoldDB" id="A0AAE3DG55"/>
<evidence type="ECO:0000313" key="4">
    <source>
        <dbReference type="Proteomes" id="UP001199319"/>
    </source>
</evidence>
<dbReference type="Proteomes" id="UP001199319">
    <property type="component" value="Unassembled WGS sequence"/>
</dbReference>
<gene>
    <name evidence="3" type="ORF">LKD37_12380</name>
</gene>
<evidence type="ECO:0000259" key="2">
    <source>
        <dbReference type="Pfam" id="PF03008"/>
    </source>
</evidence>
<dbReference type="Pfam" id="PF03008">
    <property type="entry name" value="DUF234"/>
    <property type="match status" value="1"/>
</dbReference>
<dbReference type="Gene3D" id="3.40.50.300">
    <property type="entry name" value="P-loop containing nucleotide triphosphate hydrolases"/>
    <property type="match status" value="1"/>
</dbReference>
<sequence>MKFIGRKAELAKLNAEYERDGSFVVIYGRRRVGKTTLIKEFLKKKTAFYFLATEELETQSMKRLAGVIARTTKNSLLQKASFSDWMDMFQVIADYEPEQKKVLVIDEFPYLVKTNPAFPSILQNAWDELLKDSNIMLILSGSLIGMMQKHALSYDSPLYGRRTSQMRLAPLPFTEIYAVQDLPFDKAVEQYAVTGGVPKYLEFFQDNRDLLDQIEDVVLSKNGFLYEEPNFLLKSESMTAVNYFSIIKAIADGNHKLGKIAGVLGQETSSLTPYLSTLSELGFIEKRTPITEKNPEKSRKGLYFIADNFIRFWFRYVYPYKGELELDNMQIVLDEIQKDFIGKFVAFAYEDICKDIFAKLCKDGAVSFTPSRIGSYWLNDFDGDTEIDVMAVDQQNKRIFAGECKYHSKPVDASVYFALKEKVSNADEIRKAYPNYTVIFGVFSKSGFTQRLLDAADENPDILLFDGDRILR</sequence>
<dbReference type="InterPro" id="IPR036390">
    <property type="entry name" value="WH_DNA-bd_sf"/>
</dbReference>
<organism evidence="3 4">
    <name type="scientific">Brotocaccenecus cirricatena</name>
    <dbReference type="NCBI Taxonomy" id="3064195"/>
    <lineage>
        <taxon>Bacteria</taxon>
        <taxon>Bacillati</taxon>
        <taxon>Bacillota</taxon>
        <taxon>Clostridia</taxon>
        <taxon>Eubacteriales</taxon>
        <taxon>Oscillospiraceae</taxon>
        <taxon>Brotocaccenecus</taxon>
    </lineage>
</organism>
<evidence type="ECO:0000313" key="3">
    <source>
        <dbReference type="EMBL" id="MCC2130296.1"/>
    </source>
</evidence>
<dbReference type="PANTHER" id="PTHR34704">
    <property type="entry name" value="ATPASE"/>
    <property type="match status" value="1"/>
</dbReference>
<protein>
    <submittedName>
        <fullName evidence="3">ATP-binding protein</fullName>
    </submittedName>
</protein>
<feature type="domain" description="ATPase" evidence="1">
    <location>
        <begin position="3"/>
        <end position="202"/>
    </location>
</feature>
<dbReference type="InterPro" id="IPR027417">
    <property type="entry name" value="P-loop_NTPase"/>
</dbReference>
<accession>A0AAE3DG55</accession>
<reference evidence="3" key="1">
    <citation type="submission" date="2021-10" db="EMBL/GenBank/DDBJ databases">
        <title>Anaerobic single-cell dispensing facilitates the cultivation of human gut bacteria.</title>
        <authorList>
            <person name="Afrizal A."/>
        </authorList>
    </citation>
    <scope>NUCLEOTIDE SEQUENCE</scope>
    <source>
        <strain evidence="3">CLA-AA-H272</strain>
    </source>
</reference>
<dbReference type="EMBL" id="JAJEPW010000043">
    <property type="protein sequence ID" value="MCC2130296.1"/>
    <property type="molecule type" value="Genomic_DNA"/>
</dbReference>
<dbReference type="RefSeq" id="WP_302929514.1">
    <property type="nucleotide sequence ID" value="NZ_JAJEPW010000043.1"/>
</dbReference>
<dbReference type="Pfam" id="PF01637">
    <property type="entry name" value="ATPase_2"/>
    <property type="match status" value="1"/>
</dbReference>
<keyword evidence="4" id="KW-1185">Reference proteome</keyword>